<dbReference type="Proteomes" id="UP001595973">
    <property type="component" value="Unassembled WGS sequence"/>
</dbReference>
<feature type="transmembrane region" description="Helical" evidence="1">
    <location>
        <begin position="6"/>
        <end position="25"/>
    </location>
</feature>
<protein>
    <recommendedName>
        <fullName evidence="4">Cation/multidrug efflux pump</fullName>
    </recommendedName>
</protein>
<proteinExistence type="predicted"/>
<dbReference type="RefSeq" id="WP_380715316.1">
    <property type="nucleotide sequence ID" value="NZ_JBHSGI010000002.1"/>
</dbReference>
<keyword evidence="1" id="KW-0812">Transmembrane</keyword>
<evidence type="ECO:0000256" key="1">
    <source>
        <dbReference type="SAM" id="Phobius"/>
    </source>
</evidence>
<keyword evidence="1" id="KW-0472">Membrane</keyword>
<comment type="caution">
    <text evidence="2">The sequence shown here is derived from an EMBL/GenBank/DDBJ whole genome shotgun (WGS) entry which is preliminary data.</text>
</comment>
<evidence type="ECO:0000313" key="2">
    <source>
        <dbReference type="EMBL" id="MFC4667274.1"/>
    </source>
</evidence>
<organism evidence="2 3">
    <name type="scientific">Seohaeicola nanhaiensis</name>
    <dbReference type="NCBI Taxonomy" id="1387282"/>
    <lineage>
        <taxon>Bacteria</taxon>
        <taxon>Pseudomonadati</taxon>
        <taxon>Pseudomonadota</taxon>
        <taxon>Alphaproteobacteria</taxon>
        <taxon>Rhodobacterales</taxon>
        <taxon>Roseobacteraceae</taxon>
        <taxon>Seohaeicola</taxon>
    </lineage>
</organism>
<sequence length="91" mass="10584">MAFIRLMLLGLIACTAAYLLISVYSRSVRRERLEKRWAEEHPEGDDPVARDAYIEQGMADYQRGFRRKLIWLVYVVPLIALIAVQYVVNVN</sequence>
<keyword evidence="3" id="KW-1185">Reference proteome</keyword>
<evidence type="ECO:0000313" key="3">
    <source>
        <dbReference type="Proteomes" id="UP001595973"/>
    </source>
</evidence>
<reference evidence="3" key="1">
    <citation type="journal article" date="2019" name="Int. J. Syst. Evol. Microbiol.">
        <title>The Global Catalogue of Microorganisms (GCM) 10K type strain sequencing project: providing services to taxonomists for standard genome sequencing and annotation.</title>
        <authorList>
            <consortium name="The Broad Institute Genomics Platform"/>
            <consortium name="The Broad Institute Genome Sequencing Center for Infectious Disease"/>
            <person name="Wu L."/>
            <person name="Ma J."/>
        </authorList>
    </citation>
    <scope>NUCLEOTIDE SEQUENCE [LARGE SCALE GENOMIC DNA]</scope>
    <source>
        <strain evidence="3">CGMCC 4.7283</strain>
    </source>
</reference>
<dbReference type="EMBL" id="JBHSGI010000002">
    <property type="protein sequence ID" value="MFC4667274.1"/>
    <property type="molecule type" value="Genomic_DNA"/>
</dbReference>
<name>A0ABV9KB95_9RHOB</name>
<evidence type="ECO:0008006" key="4">
    <source>
        <dbReference type="Google" id="ProtNLM"/>
    </source>
</evidence>
<keyword evidence="1" id="KW-1133">Transmembrane helix</keyword>
<gene>
    <name evidence="2" type="ORF">ACFO5X_01800</name>
</gene>
<accession>A0ABV9KB95</accession>
<feature type="transmembrane region" description="Helical" evidence="1">
    <location>
        <begin position="69"/>
        <end position="88"/>
    </location>
</feature>